<comment type="caution">
    <text evidence="2">The sequence shown here is derived from an EMBL/GenBank/DDBJ whole genome shotgun (WGS) entry which is preliminary data.</text>
</comment>
<feature type="region of interest" description="Disordered" evidence="1">
    <location>
        <begin position="1"/>
        <end position="30"/>
    </location>
</feature>
<feature type="compositionally biased region" description="Basic residues" evidence="1">
    <location>
        <begin position="1"/>
        <end position="12"/>
    </location>
</feature>
<evidence type="ECO:0000313" key="3">
    <source>
        <dbReference type="Proteomes" id="UP000186817"/>
    </source>
</evidence>
<organism evidence="2 3">
    <name type="scientific">Symbiodinium microadriaticum</name>
    <name type="common">Dinoflagellate</name>
    <name type="synonym">Zooxanthella microadriatica</name>
    <dbReference type="NCBI Taxonomy" id="2951"/>
    <lineage>
        <taxon>Eukaryota</taxon>
        <taxon>Sar</taxon>
        <taxon>Alveolata</taxon>
        <taxon>Dinophyceae</taxon>
        <taxon>Suessiales</taxon>
        <taxon>Symbiodiniaceae</taxon>
        <taxon>Symbiodinium</taxon>
    </lineage>
</organism>
<name>A0A1Q9BZ42_SYMMI</name>
<protein>
    <submittedName>
        <fullName evidence="2">Uncharacterized protein</fullName>
    </submittedName>
</protein>
<evidence type="ECO:0000313" key="2">
    <source>
        <dbReference type="EMBL" id="OLP75919.1"/>
    </source>
</evidence>
<gene>
    <name evidence="2" type="ORF">AK812_SmicGene44219</name>
</gene>
<evidence type="ECO:0000256" key="1">
    <source>
        <dbReference type="SAM" id="MobiDB-lite"/>
    </source>
</evidence>
<dbReference type="EMBL" id="LSRX01002211">
    <property type="protein sequence ID" value="OLP75919.1"/>
    <property type="molecule type" value="Genomic_DNA"/>
</dbReference>
<dbReference type="Proteomes" id="UP000186817">
    <property type="component" value="Unassembled WGS sequence"/>
</dbReference>
<dbReference type="OrthoDB" id="408437at2759"/>
<sequence>MPVKKRPACKRSAKGEQNRSLQQSQRRATGSNLPREHLWMLDFVAAGQASHQELQVCSDHLRKQKQEHGVDALQGRVLGLGSEPHHRAVLLEGALDNLTELPVAVLYERLCDVEALSAKVDECKLQLFTELVSRDGPVTALERPLSNQNADLLLKLDAALGEIMGHRIFSNIMSDTPLGITQGGREAAFVDEAFEISMKRNGTYKCAGNLFWLALRRLSRPNVPILQKNITDLQATWFAEDTIPTEHPYQITVGVTSGSAAQLRSEFGNLVRLSPEEPDVAFILALAQQISNGACDATLKKWKKVALTCSFTFDKVANEEEGFWRSVNLRRRLFYDYEKLSLSTTARIFALIDFKQMHPTLGNKKLAQEYRAHLQEFRGSTEKPVSDHFVDVAVRSYNQLFCSDVCKKMILSDEETHGKTSVFNDLSIFDAICKRCHSTADAVWVLSTLKDLISGGSWGPKDFNERTLLGKNQGGRGDLVLWIAKREILQWVLTSWLTCGPRQENFPNDDVELLKAKIASHSDYRAACGGFGVKVDLTWQAEMHESTRKVLSFLESVIYGTRQDSHLKSAIKTTTVPKDILAQEPFAAQLQEAKDCRAKELPADALKQDEKVEASPAAGAMNFTEPELETLSRLLPEGVTTKDLDEESTTELKEFVQLAAKRVDMFWTPVLMMENREGMQVELKPTPVASFAKKLKAGQNLLIYMDTKVAGESSAQPHCRVPAFSSKVPRESLGALLKIWSLSELPDNVVVALADSYRPGLDNNLNQVFIHPDGDYLTKSRCLQHISYDYNSIIARKTISRGIINQVEGLHIYTRDTLAVESRNRRFYDGKTSGTLIGPVVLDTYGSAATWRLSAETKKKLYGKQGKSLAGGAGPQEDRPVFTDGKEPATFWGSPRKLLAELLFSLQAGMVLNLAEVDGAMPMECLLSNIPCVSVVFNADHAQLLHARLVELTVQEMSDPKSPLHEAKLSLCSIQKAEGAVAGAVVPDALEGAVVGKVEVVARSLLSK</sequence>
<accession>A0A1Q9BZ42</accession>
<dbReference type="AlphaFoldDB" id="A0A1Q9BZ42"/>
<keyword evidence="3" id="KW-1185">Reference proteome</keyword>
<reference evidence="2 3" key="1">
    <citation type="submission" date="2016-02" db="EMBL/GenBank/DDBJ databases">
        <title>Genome analysis of coral dinoflagellate symbionts highlights evolutionary adaptations to a symbiotic lifestyle.</title>
        <authorList>
            <person name="Aranda M."/>
            <person name="Li Y."/>
            <person name="Liew Y.J."/>
            <person name="Baumgarten S."/>
            <person name="Simakov O."/>
            <person name="Wilson M."/>
            <person name="Piel J."/>
            <person name="Ashoor H."/>
            <person name="Bougouffa S."/>
            <person name="Bajic V.B."/>
            <person name="Ryu T."/>
            <person name="Ravasi T."/>
            <person name="Bayer T."/>
            <person name="Micklem G."/>
            <person name="Kim H."/>
            <person name="Bhak J."/>
            <person name="Lajeunesse T.C."/>
            <person name="Voolstra C.R."/>
        </authorList>
    </citation>
    <scope>NUCLEOTIDE SEQUENCE [LARGE SCALE GENOMIC DNA]</scope>
    <source>
        <strain evidence="2 3">CCMP2467</strain>
    </source>
</reference>
<proteinExistence type="predicted"/>
<feature type="compositionally biased region" description="Polar residues" evidence="1">
    <location>
        <begin position="18"/>
        <end position="30"/>
    </location>
</feature>